<protein>
    <submittedName>
        <fullName evidence="3">Putative secreted protein</fullName>
    </submittedName>
</protein>
<evidence type="ECO:0000313" key="3">
    <source>
        <dbReference type="EMBL" id="MBW72158.1"/>
    </source>
</evidence>
<proteinExistence type="predicted"/>
<name>A0A2M4D507_ANODA</name>
<feature type="chain" id="PRO_5014928265" evidence="2">
    <location>
        <begin position="20"/>
        <end position="143"/>
    </location>
</feature>
<accession>A0A2M4D507</accession>
<organism evidence="3">
    <name type="scientific">Anopheles darlingi</name>
    <name type="common">Mosquito</name>
    <dbReference type="NCBI Taxonomy" id="43151"/>
    <lineage>
        <taxon>Eukaryota</taxon>
        <taxon>Metazoa</taxon>
        <taxon>Ecdysozoa</taxon>
        <taxon>Arthropoda</taxon>
        <taxon>Hexapoda</taxon>
        <taxon>Insecta</taxon>
        <taxon>Pterygota</taxon>
        <taxon>Neoptera</taxon>
        <taxon>Endopterygota</taxon>
        <taxon>Diptera</taxon>
        <taxon>Nematocera</taxon>
        <taxon>Culicoidea</taxon>
        <taxon>Culicidae</taxon>
        <taxon>Anophelinae</taxon>
        <taxon>Anopheles</taxon>
    </lineage>
</organism>
<dbReference type="EMBL" id="GGFL01007980">
    <property type="protein sequence ID" value="MBW72158.1"/>
    <property type="molecule type" value="Transcribed_RNA"/>
</dbReference>
<sequence length="143" mass="15529">MPLWLEVGLAASAVSSSSCTLLSAADGIVGRKRTPSRGGEQDSSCVSSCTADWRTSRGLPPGIDCRAVPGTGWPTPSMRTPGSTTEVLPLEREIRHVPVLCVAVDPDESLRELERFESCDVLRVINHEVWRRRGSSKRNGMPQ</sequence>
<keyword evidence="2" id="KW-0732">Signal</keyword>
<feature type="region of interest" description="Disordered" evidence="1">
    <location>
        <begin position="60"/>
        <end position="84"/>
    </location>
</feature>
<feature type="signal peptide" evidence="2">
    <location>
        <begin position="1"/>
        <end position="19"/>
    </location>
</feature>
<reference evidence="3" key="1">
    <citation type="submission" date="2018-01" db="EMBL/GenBank/DDBJ databases">
        <title>An insight into the sialome of Amazonian anophelines.</title>
        <authorList>
            <person name="Ribeiro J.M."/>
            <person name="Scarpassa V."/>
            <person name="Calvo E."/>
        </authorList>
    </citation>
    <scope>NUCLEOTIDE SEQUENCE</scope>
</reference>
<dbReference type="AlphaFoldDB" id="A0A2M4D507"/>
<evidence type="ECO:0000256" key="1">
    <source>
        <dbReference type="SAM" id="MobiDB-lite"/>
    </source>
</evidence>
<evidence type="ECO:0000256" key="2">
    <source>
        <dbReference type="SAM" id="SignalP"/>
    </source>
</evidence>